<feature type="transmembrane region" description="Helical" evidence="10">
    <location>
        <begin position="504"/>
        <end position="525"/>
    </location>
</feature>
<feature type="transmembrane region" description="Helical" evidence="10">
    <location>
        <begin position="59"/>
        <end position="77"/>
    </location>
</feature>
<feature type="transmembrane region" description="Helical" evidence="10">
    <location>
        <begin position="250"/>
        <end position="275"/>
    </location>
</feature>
<dbReference type="Proteomes" id="UP000188145">
    <property type="component" value="Chromosome"/>
</dbReference>
<feature type="transmembrane region" description="Helical" evidence="10">
    <location>
        <begin position="98"/>
        <end position="122"/>
    </location>
</feature>
<keyword evidence="5" id="KW-0573">Peptidoglycan synthesis</keyword>
<dbReference type="RefSeq" id="WP_077686975.1">
    <property type="nucleotide sequence ID" value="NZ_CP019606.1"/>
</dbReference>
<dbReference type="GO" id="GO:0004672">
    <property type="term" value="F:protein kinase activity"/>
    <property type="evidence" value="ECO:0007669"/>
    <property type="project" value="InterPro"/>
</dbReference>
<keyword evidence="6 10" id="KW-1133">Transmembrane helix</keyword>
<feature type="transmembrane region" description="Helical" evidence="10">
    <location>
        <begin position="170"/>
        <end position="192"/>
    </location>
</feature>
<dbReference type="InterPro" id="IPR004268">
    <property type="entry name" value="MurJ"/>
</dbReference>
<dbReference type="STRING" id="1332264.BW730_15095"/>
<evidence type="ECO:0000256" key="9">
    <source>
        <dbReference type="SAM" id="MobiDB-lite"/>
    </source>
</evidence>
<feature type="compositionally biased region" description="Polar residues" evidence="9">
    <location>
        <begin position="1056"/>
        <end position="1069"/>
    </location>
</feature>
<dbReference type="CDD" id="cd13973">
    <property type="entry name" value="PK_MviN-like"/>
    <property type="match status" value="1"/>
</dbReference>
<feature type="region of interest" description="Disordered" evidence="9">
    <location>
        <begin position="1048"/>
        <end position="1069"/>
    </location>
</feature>
<feature type="transmembrane region" description="Helical" evidence="10">
    <location>
        <begin position="471"/>
        <end position="492"/>
    </location>
</feature>
<keyword evidence="8" id="KW-0675">Receptor</keyword>
<dbReference type="KEGG" id="tes:BW730_15095"/>
<feature type="transmembrane region" description="Helical" evidence="10">
    <location>
        <begin position="295"/>
        <end position="318"/>
    </location>
</feature>
<feature type="transmembrane region" description="Helical" evidence="10">
    <location>
        <begin position="435"/>
        <end position="459"/>
    </location>
</feature>
<feature type="region of interest" description="Disordered" evidence="9">
    <location>
        <begin position="640"/>
        <end position="678"/>
    </location>
</feature>
<dbReference type="PRINTS" id="PR01806">
    <property type="entry name" value="VIRFACTRMVIN"/>
</dbReference>
<evidence type="ECO:0000256" key="6">
    <source>
        <dbReference type="ARBA" id="ARBA00022989"/>
    </source>
</evidence>
<evidence type="ECO:0000256" key="8">
    <source>
        <dbReference type="ARBA" id="ARBA00023170"/>
    </source>
</evidence>
<feature type="transmembrane region" description="Helical" evidence="10">
    <location>
        <begin position="408"/>
        <end position="429"/>
    </location>
</feature>
<dbReference type="GO" id="GO:0005886">
    <property type="term" value="C:plasma membrane"/>
    <property type="evidence" value="ECO:0007669"/>
    <property type="project" value="UniProtKB-SubCell"/>
</dbReference>
<sequence length="1222" mass="129061">MSQVSSTKKLVSASAIMASGTLVSRVLGMLRVVLIVYILGTGTRQADMFELANTVPNSIYILFAGGALNTVLVPQIVRAIKKDPDGGEAYTNRIMTAFMLIVGVVAVGVTIAAPVITSIYSSSSWRAPELSSQYASLVALAYLTLPQIFFYGAFFLLGQVLNARDKFGPMMWAPIANNVVSIAVLALYLVIWGNDVDTSLAFTSGQIWMLGAGSTLGIAVQTAVLIPYVRKAGFKIRPRFDLLHTGLGKTFKLAGWTLGFVGVNQLTLIVVQRLATSATALTGHGAGLNVYNNAHLLWILPHSLITVSLATAMLPNASRLASSGDKAGVVAEFTKTTRLALIVIVPAAVTFLALAGPISAILFGIGPRGSDAILIAWTLMAFAVGLIPFTIQFVCLRTYYALEDTRTPFFLQILIAGVNMLAAIGLVALTTSTDWVAPALGLAYSLAYLVGVLVSWQLLARRLPGLGGGKILLHLIRLLIGSAVGGVAAYFVSGWVTDLIGVRLVGDIVACVVGGLLILGSYLIVGKLLKVRELGNLGELVRSRFGKGKASAASVTGPDITDDQATIMLPAFVDDSPSMADDDFDDIGPVTIVRNRPPISRHTFGTPPAVTAPAAPEAPATQPMAAVDPDVADVHDAIFRRPGSSAPAPSLDDDQEESTDGLDEESTAENFADLPTGPIEISEVFRESSSPRRVHPSHIATVGTLLNTRYELIELLAQRHGTESWRAHDQVLSRDVIVHVIAPGDERISELMTAARKGAVATDSRFLRVLDADEVTDPTQGIGAYVVAEYANGRSLTELLAKGPLSAIEAAFIVRELADALVAVHGQGLFHEQLNPDNVIITSSGAVRLVGFGTEATLAGDALESNAWAVRERSDVVGLGNLLYATLVRHWPGGSDFGLPAAPIVAGETAAPHSVQAGISPALDRVCSTTLTQRGAMSERRITTAAQLVTALNQVLGTADASADLEQRVRAWDSLRDAPVPPTSVDEHSGQLSLAAPAKGSPVRQQSPDPLVHEEPTGRSRRVLWLLIALAVVALVVSLIIVGVNSAKDNAAGPSPTGSPSVTAEQSPSAPAAITIVGAKDFDPDTDGGNSEEFPELTKNVFDGDPKTSWKTMSYKNRPNLGGLKPGVGLILDLGEVRKVSSVELLMTGGATSVELRVPKGEEPSMRTEADWSIVAADAAAKGTVTMKLDKPVETRYVMVYLTKLPKVGDRYIGEINEIKVS</sequence>
<dbReference type="GO" id="GO:0008360">
    <property type="term" value="P:regulation of cell shape"/>
    <property type="evidence" value="ECO:0007669"/>
    <property type="project" value="UniProtKB-KW"/>
</dbReference>
<dbReference type="PANTHER" id="PTHR47019:SF1">
    <property type="entry name" value="LIPID II FLIPPASE MURJ"/>
    <property type="match status" value="1"/>
</dbReference>
<feature type="transmembrane region" description="Helical" evidence="10">
    <location>
        <begin position="1023"/>
        <end position="1044"/>
    </location>
</feature>
<dbReference type="InterPro" id="IPR008979">
    <property type="entry name" value="Galactose-bd-like_sf"/>
</dbReference>
<dbReference type="InterPro" id="IPR051050">
    <property type="entry name" value="Lipid_II_flippase_MurJ/MviN"/>
</dbReference>
<dbReference type="Gene3D" id="1.10.510.10">
    <property type="entry name" value="Transferase(Phosphotransferase) domain 1"/>
    <property type="match status" value="1"/>
</dbReference>
<evidence type="ECO:0000256" key="1">
    <source>
        <dbReference type="ARBA" id="ARBA00004651"/>
    </source>
</evidence>
<comment type="subcellular location">
    <subcellularLocation>
        <location evidence="1">Cell membrane</location>
        <topology evidence="1">Multi-pass membrane protein</topology>
    </subcellularLocation>
</comment>
<dbReference type="Gene3D" id="2.60.120.260">
    <property type="entry name" value="Galactose-binding domain-like"/>
    <property type="match status" value="1"/>
</dbReference>
<reference evidence="13" key="1">
    <citation type="submission" date="2017-02" db="EMBL/GenBank/DDBJ databases">
        <title>Tessaracoccus aquaemaris sp. nov., isolated from the intestine of a Korean rockfish, Sebastes schlegelii, in a marine aquaculture pond.</title>
        <authorList>
            <person name="Tak E.J."/>
            <person name="Bae J.-W."/>
        </authorList>
    </citation>
    <scope>NUCLEOTIDE SEQUENCE [LARGE SCALE GENOMIC DNA]</scope>
    <source>
        <strain evidence="13">NSG39</strain>
    </source>
</reference>
<name>A0A1Q2CR98_9ACTN</name>
<dbReference type="SMART" id="SM00220">
    <property type="entry name" value="S_TKc"/>
    <property type="match status" value="1"/>
</dbReference>
<feature type="region of interest" description="Disordered" evidence="9">
    <location>
        <begin position="976"/>
        <end position="1016"/>
    </location>
</feature>
<organism evidence="12 13">
    <name type="scientific">Tessaracoccus aquimaris</name>
    <dbReference type="NCBI Taxonomy" id="1332264"/>
    <lineage>
        <taxon>Bacteria</taxon>
        <taxon>Bacillati</taxon>
        <taxon>Actinomycetota</taxon>
        <taxon>Actinomycetes</taxon>
        <taxon>Propionibacteriales</taxon>
        <taxon>Propionibacteriaceae</taxon>
        <taxon>Tessaracoccus</taxon>
    </lineage>
</organism>
<keyword evidence="2" id="KW-1003">Cell membrane</keyword>
<evidence type="ECO:0000256" key="3">
    <source>
        <dbReference type="ARBA" id="ARBA00022692"/>
    </source>
</evidence>
<evidence type="ECO:0000313" key="13">
    <source>
        <dbReference type="Proteomes" id="UP000188145"/>
    </source>
</evidence>
<dbReference type="PROSITE" id="PS50011">
    <property type="entry name" value="PROTEIN_KINASE_DOM"/>
    <property type="match status" value="1"/>
</dbReference>
<evidence type="ECO:0000256" key="10">
    <source>
        <dbReference type="SAM" id="Phobius"/>
    </source>
</evidence>
<evidence type="ECO:0000259" key="11">
    <source>
        <dbReference type="PROSITE" id="PS50011"/>
    </source>
</evidence>
<dbReference type="PANTHER" id="PTHR47019">
    <property type="entry name" value="LIPID II FLIPPASE MURJ"/>
    <property type="match status" value="1"/>
</dbReference>
<feature type="compositionally biased region" description="Low complexity" evidence="9">
    <location>
        <begin position="606"/>
        <end position="622"/>
    </location>
</feature>
<dbReference type="GO" id="GO:0009252">
    <property type="term" value="P:peptidoglycan biosynthetic process"/>
    <property type="evidence" value="ECO:0007669"/>
    <property type="project" value="UniProtKB-KW"/>
</dbReference>
<dbReference type="SUPFAM" id="SSF56112">
    <property type="entry name" value="Protein kinase-like (PK-like)"/>
    <property type="match status" value="1"/>
</dbReference>
<feature type="domain" description="Protein kinase" evidence="11">
    <location>
        <begin position="710"/>
        <end position="980"/>
    </location>
</feature>
<keyword evidence="3 10" id="KW-0812">Transmembrane</keyword>
<feature type="transmembrane region" description="Helical" evidence="10">
    <location>
        <begin position="372"/>
        <end position="396"/>
    </location>
</feature>
<dbReference type="SUPFAM" id="SSF49785">
    <property type="entry name" value="Galactose-binding domain-like"/>
    <property type="match status" value="1"/>
</dbReference>
<evidence type="ECO:0000256" key="4">
    <source>
        <dbReference type="ARBA" id="ARBA00022960"/>
    </source>
</evidence>
<dbReference type="CDD" id="cd13123">
    <property type="entry name" value="MATE_MurJ_like"/>
    <property type="match status" value="1"/>
</dbReference>
<feature type="compositionally biased region" description="Acidic residues" evidence="9">
    <location>
        <begin position="651"/>
        <end position="667"/>
    </location>
</feature>
<dbReference type="InterPro" id="IPR000719">
    <property type="entry name" value="Prot_kinase_dom"/>
</dbReference>
<evidence type="ECO:0000313" key="12">
    <source>
        <dbReference type="EMBL" id="AQP48632.1"/>
    </source>
</evidence>
<feature type="transmembrane region" description="Helical" evidence="10">
    <location>
        <begin position="339"/>
        <end position="366"/>
    </location>
</feature>
<dbReference type="GO" id="GO:0015648">
    <property type="term" value="F:lipid-linked peptidoglycan transporter activity"/>
    <property type="evidence" value="ECO:0007669"/>
    <property type="project" value="TreeGrafter"/>
</dbReference>
<dbReference type="OrthoDB" id="9786339at2"/>
<keyword evidence="7 10" id="KW-0472">Membrane</keyword>
<accession>A0A1Q2CR98</accession>
<feature type="region of interest" description="Disordered" evidence="9">
    <location>
        <begin position="591"/>
        <end position="622"/>
    </location>
</feature>
<evidence type="ECO:0000256" key="7">
    <source>
        <dbReference type="ARBA" id="ARBA00023136"/>
    </source>
</evidence>
<feature type="transmembrane region" description="Helical" evidence="10">
    <location>
        <begin position="207"/>
        <end position="229"/>
    </location>
</feature>
<dbReference type="Pfam" id="PF03023">
    <property type="entry name" value="MurJ"/>
    <property type="match status" value="1"/>
</dbReference>
<dbReference type="Pfam" id="PF00069">
    <property type="entry name" value="Pkinase"/>
    <property type="match status" value="1"/>
</dbReference>
<evidence type="ECO:0000256" key="5">
    <source>
        <dbReference type="ARBA" id="ARBA00022984"/>
    </source>
</evidence>
<keyword evidence="4" id="KW-0133">Cell shape</keyword>
<gene>
    <name evidence="12" type="ORF">BW730_15095</name>
</gene>
<dbReference type="AlphaFoldDB" id="A0A1Q2CR98"/>
<feature type="transmembrane region" description="Helical" evidence="10">
    <location>
        <begin position="12"/>
        <end position="39"/>
    </location>
</feature>
<protein>
    <submittedName>
        <fullName evidence="12">Murein biosynthesis integral membrane protein MurJ</fullName>
    </submittedName>
</protein>
<feature type="transmembrane region" description="Helical" evidence="10">
    <location>
        <begin position="134"/>
        <end position="158"/>
    </location>
</feature>
<evidence type="ECO:0000256" key="2">
    <source>
        <dbReference type="ARBA" id="ARBA00022475"/>
    </source>
</evidence>
<keyword evidence="13" id="KW-1185">Reference proteome</keyword>
<dbReference type="EMBL" id="CP019606">
    <property type="protein sequence ID" value="AQP48632.1"/>
    <property type="molecule type" value="Genomic_DNA"/>
</dbReference>
<dbReference type="GO" id="GO:0034204">
    <property type="term" value="P:lipid translocation"/>
    <property type="evidence" value="ECO:0007669"/>
    <property type="project" value="TreeGrafter"/>
</dbReference>
<dbReference type="GO" id="GO:0005524">
    <property type="term" value="F:ATP binding"/>
    <property type="evidence" value="ECO:0007669"/>
    <property type="project" value="InterPro"/>
</dbReference>
<dbReference type="InterPro" id="IPR011009">
    <property type="entry name" value="Kinase-like_dom_sf"/>
</dbReference>
<proteinExistence type="predicted"/>
<dbReference type="NCBIfam" id="TIGR01695">
    <property type="entry name" value="murJ_mviN"/>
    <property type="match status" value="1"/>
</dbReference>